<evidence type="ECO:0000259" key="1">
    <source>
        <dbReference type="Pfam" id="PF08239"/>
    </source>
</evidence>
<comment type="caution">
    <text evidence="2">The sequence shown here is derived from an EMBL/GenBank/DDBJ whole genome shotgun (WGS) entry which is preliminary data.</text>
</comment>
<dbReference type="EMBL" id="VLLB01000001">
    <property type="protein sequence ID" value="TWI69563.1"/>
    <property type="molecule type" value="Genomic_DNA"/>
</dbReference>
<gene>
    <name evidence="2" type="ORF">IP91_00633</name>
</gene>
<feature type="domain" description="SH3b" evidence="1">
    <location>
        <begin position="98"/>
        <end position="152"/>
    </location>
</feature>
<evidence type="ECO:0000313" key="2">
    <source>
        <dbReference type="EMBL" id="TWI69563.1"/>
    </source>
</evidence>
<evidence type="ECO:0000313" key="3">
    <source>
        <dbReference type="Proteomes" id="UP000318431"/>
    </source>
</evidence>
<dbReference type="Pfam" id="PF08239">
    <property type="entry name" value="SH3_3"/>
    <property type="match status" value="1"/>
</dbReference>
<dbReference type="Proteomes" id="UP000318431">
    <property type="component" value="Unassembled WGS sequence"/>
</dbReference>
<organism evidence="2 3">
    <name type="scientific">Pseudoduganella lurida</name>
    <dbReference type="NCBI Taxonomy" id="1036180"/>
    <lineage>
        <taxon>Bacteria</taxon>
        <taxon>Pseudomonadati</taxon>
        <taxon>Pseudomonadota</taxon>
        <taxon>Betaproteobacteria</taxon>
        <taxon>Burkholderiales</taxon>
        <taxon>Oxalobacteraceae</taxon>
        <taxon>Telluria group</taxon>
        <taxon>Pseudoduganella</taxon>
    </lineage>
</organism>
<dbReference type="InterPro" id="IPR003646">
    <property type="entry name" value="SH3-like_bac-type"/>
</dbReference>
<protein>
    <recommendedName>
        <fullName evidence="1">SH3b domain-containing protein</fullName>
    </recommendedName>
</protein>
<dbReference type="Gene3D" id="2.30.30.40">
    <property type="entry name" value="SH3 Domains"/>
    <property type="match status" value="1"/>
</dbReference>
<dbReference type="AlphaFoldDB" id="A0A562RKZ6"/>
<accession>A0A562RKZ6</accession>
<name>A0A562RKZ6_9BURK</name>
<proteinExistence type="predicted"/>
<keyword evidence="3" id="KW-1185">Reference proteome</keyword>
<reference evidence="2 3" key="1">
    <citation type="journal article" date="2015" name="Stand. Genomic Sci.">
        <title>Genomic Encyclopedia of Bacterial and Archaeal Type Strains, Phase III: the genomes of soil and plant-associated and newly described type strains.</title>
        <authorList>
            <person name="Whitman W.B."/>
            <person name="Woyke T."/>
            <person name="Klenk H.P."/>
            <person name="Zhou Y."/>
            <person name="Lilburn T.G."/>
            <person name="Beck B.J."/>
            <person name="De Vos P."/>
            <person name="Vandamme P."/>
            <person name="Eisen J.A."/>
            <person name="Garrity G."/>
            <person name="Hugenholtz P."/>
            <person name="Kyrpides N.C."/>
        </authorList>
    </citation>
    <scope>NUCLEOTIDE SEQUENCE [LARGE SCALE GENOMIC DNA]</scope>
    <source>
        <strain evidence="2 3">CGMCC 1.10822</strain>
    </source>
</reference>
<sequence length="166" mass="17302">MTAMLTALHGVPAYALGLVLTLILAAHLTPAHWWRRPTARGAAVLGGGTWAGGALLLYCFATAPVAPVAAPLIASDVPEQQTGTPPPAAGARYRVYRDLNVRGAAGVGAARLAVVPQGALVAATGAHEGDWWQITYASGTSRQTGWASSLWLRRPGERENEQTGQD</sequence>